<evidence type="ECO:0000313" key="2">
    <source>
        <dbReference type="Proteomes" id="UP000799778"/>
    </source>
</evidence>
<dbReference type="EMBL" id="ML978071">
    <property type="protein sequence ID" value="KAF2013932.1"/>
    <property type="molecule type" value="Genomic_DNA"/>
</dbReference>
<protein>
    <submittedName>
        <fullName evidence="1">Uncharacterized protein</fullName>
    </submittedName>
</protein>
<accession>A0A6A5XLB1</accession>
<dbReference type="RefSeq" id="XP_033382271.1">
    <property type="nucleotide sequence ID" value="XM_033522369.1"/>
</dbReference>
<keyword evidence="2" id="KW-1185">Reference proteome</keyword>
<organism evidence="1 2">
    <name type="scientific">Aaosphaeria arxii CBS 175.79</name>
    <dbReference type="NCBI Taxonomy" id="1450172"/>
    <lineage>
        <taxon>Eukaryota</taxon>
        <taxon>Fungi</taxon>
        <taxon>Dikarya</taxon>
        <taxon>Ascomycota</taxon>
        <taxon>Pezizomycotina</taxon>
        <taxon>Dothideomycetes</taxon>
        <taxon>Pleosporomycetidae</taxon>
        <taxon>Pleosporales</taxon>
        <taxon>Pleosporales incertae sedis</taxon>
        <taxon>Aaosphaeria</taxon>
    </lineage>
</organism>
<gene>
    <name evidence="1" type="ORF">BU24DRAFT_249942</name>
</gene>
<dbReference type="AlphaFoldDB" id="A0A6A5XLB1"/>
<reference evidence="1" key="1">
    <citation type="journal article" date="2020" name="Stud. Mycol.">
        <title>101 Dothideomycetes genomes: a test case for predicting lifestyles and emergence of pathogens.</title>
        <authorList>
            <person name="Haridas S."/>
            <person name="Albert R."/>
            <person name="Binder M."/>
            <person name="Bloem J."/>
            <person name="Labutti K."/>
            <person name="Salamov A."/>
            <person name="Andreopoulos B."/>
            <person name="Baker S."/>
            <person name="Barry K."/>
            <person name="Bills G."/>
            <person name="Bluhm B."/>
            <person name="Cannon C."/>
            <person name="Castanera R."/>
            <person name="Culley D."/>
            <person name="Daum C."/>
            <person name="Ezra D."/>
            <person name="Gonzalez J."/>
            <person name="Henrissat B."/>
            <person name="Kuo A."/>
            <person name="Liang C."/>
            <person name="Lipzen A."/>
            <person name="Lutzoni F."/>
            <person name="Magnuson J."/>
            <person name="Mondo S."/>
            <person name="Nolan M."/>
            <person name="Ohm R."/>
            <person name="Pangilinan J."/>
            <person name="Park H.-J."/>
            <person name="Ramirez L."/>
            <person name="Alfaro M."/>
            <person name="Sun H."/>
            <person name="Tritt A."/>
            <person name="Yoshinaga Y."/>
            <person name="Zwiers L.-H."/>
            <person name="Turgeon B."/>
            <person name="Goodwin S."/>
            <person name="Spatafora J."/>
            <person name="Crous P."/>
            <person name="Grigoriev I."/>
        </authorList>
    </citation>
    <scope>NUCLEOTIDE SEQUENCE</scope>
    <source>
        <strain evidence="1">CBS 175.79</strain>
    </source>
</reference>
<dbReference type="Proteomes" id="UP000799778">
    <property type="component" value="Unassembled WGS sequence"/>
</dbReference>
<name>A0A6A5XLB1_9PLEO</name>
<sequence length="162" mass="17974">MHCGLVRLFLGMSKYSKSPSWGGFTCMAVLYVCTCQNPPYCIPNGGIGTIHSCILHTHIHTHIDYCTAHIRVCSYRLLFPFLSHLSILASQASSQPTSIPAIPAATQQAMSSWLHYPCCPCRPCYPCCCRPDQHPSQSVYRGIVVLPHTTWTREPPVESPTP</sequence>
<proteinExistence type="predicted"/>
<dbReference type="GeneID" id="54279766"/>
<evidence type="ECO:0000313" key="1">
    <source>
        <dbReference type="EMBL" id="KAF2013932.1"/>
    </source>
</evidence>